<dbReference type="EMBL" id="JALJRB010000003">
    <property type="protein sequence ID" value="MCJ8499748.1"/>
    <property type="molecule type" value="Genomic_DNA"/>
</dbReference>
<evidence type="ECO:0008006" key="3">
    <source>
        <dbReference type="Google" id="ProtNLM"/>
    </source>
</evidence>
<accession>A0AA41R5W2</accession>
<sequence>MTCRIADNPRPVSPQSGADDLARRIDIRPGLTLFLVSLPPRAPFRIDFETDRVPLEFSYHVSGRARYTVHHPAGKSVLTAQPRFGMVCAFPRSHGTMEFFDRDPIRMVAIYMSPQFCHALLADQPEMEDPVLQAFVQGAASHCLCRPSEMSPAMRLAAGQLLDCPYQGATRRLFYESKTLELMALQLSGAFKGPAAPRPVADHRERERIRMARTLLLRDLSNPPGGSVTGLLRPWHRSNLRMTFNGLLP</sequence>
<dbReference type="PANTHER" id="PTHR47893:SF1">
    <property type="entry name" value="REGULATORY PROTEIN PCHR"/>
    <property type="match status" value="1"/>
</dbReference>
<dbReference type="PANTHER" id="PTHR47893">
    <property type="entry name" value="REGULATORY PROTEIN PCHR"/>
    <property type="match status" value="1"/>
</dbReference>
<evidence type="ECO:0000313" key="1">
    <source>
        <dbReference type="EMBL" id="MCJ8499748.1"/>
    </source>
</evidence>
<protein>
    <recommendedName>
        <fullName evidence="3">AraC family transcriptional regulator</fullName>
    </recommendedName>
</protein>
<gene>
    <name evidence="1" type="ORF">MRX98_04115</name>
</gene>
<dbReference type="InterPro" id="IPR053142">
    <property type="entry name" value="PchR_regulatory_protein"/>
</dbReference>
<proteinExistence type="predicted"/>
<evidence type="ECO:0000313" key="2">
    <source>
        <dbReference type="Proteomes" id="UP001165427"/>
    </source>
</evidence>
<dbReference type="InterPro" id="IPR011051">
    <property type="entry name" value="RmlC_Cupin_sf"/>
</dbReference>
<keyword evidence="2" id="KW-1185">Reference proteome</keyword>
<dbReference type="RefSeq" id="WP_246903234.1">
    <property type="nucleotide sequence ID" value="NZ_JALJRB010000003.1"/>
</dbReference>
<dbReference type="SUPFAM" id="SSF51182">
    <property type="entry name" value="RmlC-like cupins"/>
    <property type="match status" value="1"/>
</dbReference>
<name>A0AA41R5W2_9BACT</name>
<organism evidence="1 2">
    <name type="scientific">Desulfatitalea alkaliphila</name>
    <dbReference type="NCBI Taxonomy" id="2929485"/>
    <lineage>
        <taxon>Bacteria</taxon>
        <taxon>Pseudomonadati</taxon>
        <taxon>Thermodesulfobacteriota</taxon>
        <taxon>Desulfobacteria</taxon>
        <taxon>Desulfobacterales</taxon>
        <taxon>Desulfosarcinaceae</taxon>
        <taxon>Desulfatitalea</taxon>
    </lineage>
</organism>
<dbReference type="Proteomes" id="UP001165427">
    <property type="component" value="Unassembled WGS sequence"/>
</dbReference>
<comment type="caution">
    <text evidence="1">The sequence shown here is derived from an EMBL/GenBank/DDBJ whole genome shotgun (WGS) entry which is preliminary data.</text>
</comment>
<dbReference type="AlphaFoldDB" id="A0AA41R5W2"/>
<reference evidence="1" key="1">
    <citation type="submission" date="2022-04" db="EMBL/GenBank/DDBJ databases">
        <title>Desulfatitalea alkaliphila sp. nov., a novel anaerobic sulfate-reducing bacterium isolated from terrestrial mud volcano, Taman Peninsula, Russia.</title>
        <authorList>
            <person name="Khomyakova M.A."/>
            <person name="Merkel A.Y."/>
            <person name="Slobodkin A.I."/>
        </authorList>
    </citation>
    <scope>NUCLEOTIDE SEQUENCE</scope>
    <source>
        <strain evidence="1">M08but</strain>
    </source>
</reference>